<evidence type="ECO:0000313" key="2">
    <source>
        <dbReference type="Proteomes" id="UP000677804"/>
    </source>
</evidence>
<dbReference type="Proteomes" id="UP000677804">
    <property type="component" value="Chromosome"/>
</dbReference>
<reference evidence="1 2" key="1">
    <citation type="submission" date="2021-05" db="EMBL/GenBank/DDBJ databases">
        <title>Novel species in genus Cellulomonas.</title>
        <authorList>
            <person name="Zhang G."/>
        </authorList>
    </citation>
    <scope>NUCLEOTIDE SEQUENCE [LARGE SCALE GENOMIC DNA]</scope>
    <source>
        <strain evidence="2">zg-ZUI222</strain>
    </source>
</reference>
<dbReference type="RefSeq" id="WP_207341748.1">
    <property type="nucleotide sequence ID" value="NZ_CP074405.1"/>
</dbReference>
<name>A0ABX8D9A2_9CELL</name>
<gene>
    <name evidence="1" type="ORF">KG103_01445</name>
</gene>
<proteinExistence type="predicted"/>
<protein>
    <submittedName>
        <fullName evidence="1">Uncharacterized protein</fullName>
    </submittedName>
</protein>
<organism evidence="1 2">
    <name type="scientific">Cellulomonas wangleii</name>
    <dbReference type="NCBI Taxonomy" id="2816956"/>
    <lineage>
        <taxon>Bacteria</taxon>
        <taxon>Bacillati</taxon>
        <taxon>Actinomycetota</taxon>
        <taxon>Actinomycetes</taxon>
        <taxon>Micrococcales</taxon>
        <taxon>Cellulomonadaceae</taxon>
        <taxon>Cellulomonas</taxon>
    </lineage>
</organism>
<keyword evidence="2" id="KW-1185">Reference proteome</keyword>
<evidence type="ECO:0000313" key="1">
    <source>
        <dbReference type="EMBL" id="QVI62642.1"/>
    </source>
</evidence>
<dbReference type="EMBL" id="CP074405">
    <property type="protein sequence ID" value="QVI62642.1"/>
    <property type="molecule type" value="Genomic_DNA"/>
</dbReference>
<accession>A0ABX8D9A2</accession>
<sequence>MFEFRVSESSAGLAAAFGEEIRVAAASVEGAHVFEYRKGRTVGEVAALFGDGVTLADRTYVEDTETGSLLVPAGGDGPENPGGSYVLRWHGRAIGVDYRITRRDDEHGDHALFTLSGPGASHGALLRAKVPLVDLTPEDATRALHVAAEACVVYESHRADYGPGARVTDPLDPARELSPADFGYGEIAPVTRGAR</sequence>